<dbReference type="InterPro" id="IPR006140">
    <property type="entry name" value="D-isomer_DH_NAD-bd"/>
</dbReference>
<dbReference type="Proteomes" id="UP000536720">
    <property type="component" value="Unassembled WGS sequence"/>
</dbReference>
<sequence length="318" mass="33508">MKPEVLQLSPILIPEINTRLNEFFTVRRYFEQADKQAYLQEHGAHIRGVITGGHTGISQALMAQLPKLEVVAVNGVGTDAVDLAYARDRGIRVTATIGALTEDVADLAVGLLIAVCRGLCTGDRYVRSGQWPHSATPLAPLPLARQVSGMRVGIVGMGRVGRAVATRLAAFGCTISYTDLQPMNDVAHTFIADLKQLASASDALILAAAADQAEAIINAHVLRALGKGGYLINVARGKLVNEADLVAALAAGDIAGAGLDVFVDEPNVPDTLFGNEQVVLQPHRASATRQTRTRMGEMVVASLVDSFAGKVPQGCVTG</sequence>
<keyword evidence="2 4" id="KW-0560">Oxidoreductase</keyword>
<evidence type="ECO:0000256" key="2">
    <source>
        <dbReference type="ARBA" id="ARBA00023002"/>
    </source>
</evidence>
<dbReference type="EMBL" id="JABFMR010000022">
    <property type="protein sequence ID" value="NUT88917.1"/>
    <property type="molecule type" value="Genomic_DNA"/>
</dbReference>
<dbReference type="GO" id="GO:0005829">
    <property type="term" value="C:cytosol"/>
    <property type="evidence" value="ECO:0007669"/>
    <property type="project" value="TreeGrafter"/>
</dbReference>
<dbReference type="InterPro" id="IPR029752">
    <property type="entry name" value="D-isomer_DH_CS1"/>
</dbReference>
<dbReference type="SUPFAM" id="SSF52283">
    <property type="entry name" value="Formate/glycerate dehydrogenase catalytic domain-like"/>
    <property type="match status" value="1"/>
</dbReference>
<comment type="similarity">
    <text evidence="4">Belongs to the D-isomer specific 2-hydroxyacid dehydrogenase family.</text>
</comment>
<dbReference type="InterPro" id="IPR050223">
    <property type="entry name" value="D-isomer_2-hydroxyacid_DH"/>
</dbReference>
<dbReference type="FunFam" id="3.40.50.720:FF:000213">
    <property type="entry name" value="Putative 2-hydroxyacid dehydrogenase"/>
    <property type="match status" value="1"/>
</dbReference>
<protein>
    <submittedName>
        <fullName evidence="7">2-hydroxyacid dehydrogenase</fullName>
    </submittedName>
</protein>
<feature type="domain" description="D-isomer specific 2-hydroxyacid dehydrogenase catalytic" evidence="5">
    <location>
        <begin position="33"/>
        <end position="316"/>
    </location>
</feature>
<evidence type="ECO:0000256" key="1">
    <source>
        <dbReference type="ARBA" id="ARBA00022857"/>
    </source>
</evidence>
<evidence type="ECO:0000256" key="4">
    <source>
        <dbReference type="RuleBase" id="RU003719"/>
    </source>
</evidence>
<dbReference type="PROSITE" id="PS00065">
    <property type="entry name" value="D_2_HYDROXYACID_DH_1"/>
    <property type="match status" value="1"/>
</dbReference>
<evidence type="ECO:0000259" key="6">
    <source>
        <dbReference type="Pfam" id="PF02826"/>
    </source>
</evidence>
<evidence type="ECO:0000259" key="5">
    <source>
        <dbReference type="Pfam" id="PF00389"/>
    </source>
</evidence>
<dbReference type="PANTHER" id="PTHR10996:SF178">
    <property type="entry name" value="2-HYDROXYACID DEHYDROGENASE YGL185C-RELATED"/>
    <property type="match status" value="1"/>
</dbReference>
<name>A0A7Y6DIS6_9PSED</name>
<dbReference type="Pfam" id="PF02826">
    <property type="entry name" value="2-Hacid_dh_C"/>
    <property type="match status" value="1"/>
</dbReference>
<dbReference type="InterPro" id="IPR036291">
    <property type="entry name" value="NAD(P)-bd_dom_sf"/>
</dbReference>
<keyword evidence="1" id="KW-0521">NADP</keyword>
<dbReference type="GO" id="GO:0051287">
    <property type="term" value="F:NAD binding"/>
    <property type="evidence" value="ECO:0007669"/>
    <property type="project" value="InterPro"/>
</dbReference>
<proteinExistence type="inferred from homology"/>
<dbReference type="GO" id="GO:0030267">
    <property type="term" value="F:glyoxylate reductase (NADPH) activity"/>
    <property type="evidence" value="ECO:0007669"/>
    <property type="project" value="TreeGrafter"/>
</dbReference>
<dbReference type="Pfam" id="PF00389">
    <property type="entry name" value="2-Hacid_dh"/>
    <property type="match status" value="1"/>
</dbReference>
<dbReference type="GO" id="GO:0016618">
    <property type="term" value="F:hydroxypyruvate reductase [NAD(P)H] activity"/>
    <property type="evidence" value="ECO:0007669"/>
    <property type="project" value="TreeGrafter"/>
</dbReference>
<comment type="caution">
    <text evidence="7">The sequence shown here is derived from an EMBL/GenBank/DDBJ whole genome shotgun (WGS) entry which is preliminary data.</text>
</comment>
<dbReference type="Gene3D" id="3.40.50.720">
    <property type="entry name" value="NAD(P)-binding Rossmann-like Domain"/>
    <property type="match status" value="2"/>
</dbReference>
<gene>
    <name evidence="7" type="ORF">HNO91_21025</name>
</gene>
<evidence type="ECO:0000313" key="7">
    <source>
        <dbReference type="EMBL" id="NUT88917.1"/>
    </source>
</evidence>
<dbReference type="RefSeq" id="WP_175363526.1">
    <property type="nucleotide sequence ID" value="NZ_JABFMR010000022.1"/>
</dbReference>
<evidence type="ECO:0000256" key="3">
    <source>
        <dbReference type="ARBA" id="ARBA00023027"/>
    </source>
</evidence>
<dbReference type="AlphaFoldDB" id="A0A7Y6DIS6"/>
<evidence type="ECO:0000313" key="8">
    <source>
        <dbReference type="Proteomes" id="UP000536720"/>
    </source>
</evidence>
<dbReference type="PANTHER" id="PTHR10996">
    <property type="entry name" value="2-HYDROXYACID DEHYDROGENASE-RELATED"/>
    <property type="match status" value="1"/>
</dbReference>
<reference evidence="7 8" key="1">
    <citation type="journal article" date="2020" name="Front. Plant Sci.">
        <title>Isolation of Rhizosphere Bacteria That Improve Quality and Water Stress Tolerance in Greenhouse Ornamentals.</title>
        <authorList>
            <person name="Nordstedt N.P."/>
            <person name="Jones M.L."/>
        </authorList>
    </citation>
    <scope>NUCLEOTIDE SEQUENCE [LARGE SCALE GENOMIC DNA]</scope>
    <source>
        <strain evidence="7 8">C7D2</strain>
    </source>
</reference>
<dbReference type="CDD" id="cd12156">
    <property type="entry name" value="HPPR"/>
    <property type="match status" value="1"/>
</dbReference>
<dbReference type="InterPro" id="IPR006139">
    <property type="entry name" value="D-isomer_2_OHA_DH_cat_dom"/>
</dbReference>
<organism evidence="7 8">
    <name type="scientific">Pseudomonas corrugata</name>
    <dbReference type="NCBI Taxonomy" id="47879"/>
    <lineage>
        <taxon>Bacteria</taxon>
        <taxon>Pseudomonadati</taxon>
        <taxon>Pseudomonadota</taxon>
        <taxon>Gammaproteobacteria</taxon>
        <taxon>Pseudomonadales</taxon>
        <taxon>Pseudomonadaceae</taxon>
        <taxon>Pseudomonas</taxon>
    </lineage>
</organism>
<accession>A0A7Y6DIS6</accession>
<dbReference type="SUPFAM" id="SSF51735">
    <property type="entry name" value="NAD(P)-binding Rossmann-fold domains"/>
    <property type="match status" value="1"/>
</dbReference>
<feature type="domain" description="D-isomer specific 2-hydroxyacid dehydrogenase NAD-binding" evidence="6">
    <location>
        <begin position="109"/>
        <end position="285"/>
    </location>
</feature>
<keyword evidence="3" id="KW-0520">NAD</keyword>